<dbReference type="InterPro" id="IPR029058">
    <property type="entry name" value="AB_hydrolase_fold"/>
</dbReference>
<evidence type="ECO:0000313" key="3">
    <source>
        <dbReference type="Proteomes" id="UP000677668"/>
    </source>
</evidence>
<dbReference type="Pfam" id="PF00561">
    <property type="entry name" value="Abhydrolase_1"/>
    <property type="match status" value="1"/>
</dbReference>
<evidence type="ECO:0000313" key="2">
    <source>
        <dbReference type="EMBL" id="QUV95572.1"/>
    </source>
</evidence>
<proteinExistence type="predicted"/>
<gene>
    <name evidence="2" type="ORF">J8C05_12110</name>
</gene>
<dbReference type="GO" id="GO:0016787">
    <property type="term" value="F:hydrolase activity"/>
    <property type="evidence" value="ECO:0007669"/>
    <property type="project" value="UniProtKB-KW"/>
</dbReference>
<dbReference type="InterPro" id="IPR000073">
    <property type="entry name" value="AB_hydrolase_1"/>
</dbReference>
<keyword evidence="2" id="KW-0378">Hydrolase</keyword>
<protein>
    <submittedName>
        <fullName evidence="2">Alpha/beta fold hydrolase</fullName>
    </submittedName>
</protein>
<dbReference type="InterPro" id="IPR051321">
    <property type="entry name" value="PHA/PHB_synthase"/>
</dbReference>
<dbReference type="PANTHER" id="PTHR36837:SF2">
    <property type="entry name" value="POLY(3-HYDROXYALKANOATE) POLYMERASE SUBUNIT PHAC"/>
    <property type="match status" value="1"/>
</dbReference>
<dbReference type="Gene3D" id="3.40.50.1820">
    <property type="entry name" value="alpha/beta hydrolase"/>
    <property type="match status" value="1"/>
</dbReference>
<feature type="domain" description="AB hydrolase-1" evidence="1">
    <location>
        <begin position="74"/>
        <end position="316"/>
    </location>
</feature>
<organism evidence="2 3">
    <name type="scientific">Chloracidobacterium sp. N</name>
    <dbReference type="NCBI Taxonomy" id="2821540"/>
    <lineage>
        <taxon>Bacteria</taxon>
        <taxon>Pseudomonadati</taxon>
        <taxon>Acidobacteriota</taxon>
        <taxon>Terriglobia</taxon>
        <taxon>Terriglobales</taxon>
        <taxon>Acidobacteriaceae</taxon>
        <taxon>Chloracidobacterium</taxon>
        <taxon>Chloracidobacterium aggregatum</taxon>
    </lineage>
</organism>
<dbReference type="EMBL" id="CP072643">
    <property type="protein sequence ID" value="QUV95572.1"/>
    <property type="molecule type" value="Genomic_DNA"/>
</dbReference>
<dbReference type="PANTHER" id="PTHR36837">
    <property type="entry name" value="POLY(3-HYDROXYALKANOATE) POLYMERASE SUBUNIT PHAC"/>
    <property type="match status" value="1"/>
</dbReference>
<name>A0ABX8B668_9BACT</name>
<dbReference type="RefSeq" id="WP_211423792.1">
    <property type="nucleotide sequence ID" value="NZ_CP072643.1"/>
</dbReference>
<dbReference type="Proteomes" id="UP000677668">
    <property type="component" value="Chromosome 2"/>
</dbReference>
<keyword evidence="3" id="KW-1185">Reference proteome</keyword>
<dbReference type="SUPFAM" id="SSF53474">
    <property type="entry name" value="alpha/beta-Hydrolases"/>
    <property type="match status" value="1"/>
</dbReference>
<sequence>MTQLAHITRLLARLGKKPNIAPTPSRLVYHENKLRVLGYAAAGKRQKQRPLPVLIVNSLVNKYYILDLTPGKSFVAYLAGEGIPVYMIDWGVPDAGDARLTLAYHVNHYLRRVVEAVCVDAGVEQVVLVGYCMGGTLSLMYTALHPARVAGLVLLATPVDFANDAILNLWTRREYFDVDKLVDTFGNPPEQLLQSTFMMMKPTKNITKYVDLLQHADNEDFVETFLAFDYWVNDVVSLPGETFRQFVKWCYQENQLVQGKLRLGRRTVKLEQIAVPVLNVVANHDDVVPRVSSEALMGLVGSREKELLAVNGGHHGLSIGKSAVEVVWPRIAAWVRERRAG</sequence>
<evidence type="ECO:0000259" key="1">
    <source>
        <dbReference type="Pfam" id="PF00561"/>
    </source>
</evidence>
<accession>A0ABX8B668</accession>
<reference evidence="2 3" key="1">
    <citation type="submission" date="2021-03" db="EMBL/GenBank/DDBJ databases">
        <title>Genomic and phenotypic characterization of Chloracidobacterium isolates provides evidence for multiple species.</title>
        <authorList>
            <person name="Saini M.K."/>
            <person name="Costas A.M.G."/>
            <person name="Tank M."/>
            <person name="Bryant D.A."/>
        </authorList>
    </citation>
    <scope>NUCLEOTIDE SEQUENCE [LARGE SCALE GENOMIC DNA]</scope>
    <source>
        <strain evidence="2 3">N</strain>
    </source>
</reference>